<sequence>MAVAVVGGQRRGLVPRNYVEVEAEDPEQRSAVAEDWAVLEGGNSVEDEESSLRHLPFYWGAITRADADDLLMRQARPGQFLVRAGESNPLDLTLMVRSQAKSRNFKIRRLRLQSAATLEAATETSAVALQKQEQNFCYSIGQKNFDNLRDLVQHYSFQPIYKSAVEQCVLGE</sequence>
<dbReference type="GO" id="GO:0030971">
    <property type="term" value="F:receptor tyrosine kinase binding"/>
    <property type="evidence" value="ECO:0007669"/>
    <property type="project" value="TreeGrafter"/>
</dbReference>
<dbReference type="SUPFAM" id="SSF55550">
    <property type="entry name" value="SH2 domain"/>
    <property type="match status" value="1"/>
</dbReference>
<dbReference type="GO" id="GO:0005737">
    <property type="term" value="C:cytoplasm"/>
    <property type="evidence" value="ECO:0007669"/>
    <property type="project" value="TreeGrafter"/>
</dbReference>
<dbReference type="InterPro" id="IPR036860">
    <property type="entry name" value="SH2_dom_sf"/>
</dbReference>
<dbReference type="PANTHER" id="PTHR19969:SF5">
    <property type="entry name" value="CRK-LIKE PROTEIN"/>
    <property type="match status" value="1"/>
</dbReference>
<dbReference type="Pfam" id="PF00017">
    <property type="entry name" value="SH2"/>
    <property type="match status" value="1"/>
</dbReference>
<dbReference type="WBParaSite" id="maker-uti_cns_0008247-snap-gene-0.6-mRNA-1">
    <property type="protein sequence ID" value="maker-uti_cns_0008247-snap-gene-0.6-mRNA-1"/>
    <property type="gene ID" value="maker-uti_cns_0008247-snap-gene-0.6"/>
</dbReference>
<reference evidence="5" key="1">
    <citation type="submission" date="2016-11" db="UniProtKB">
        <authorList>
            <consortium name="WormBaseParasite"/>
        </authorList>
    </citation>
    <scope>IDENTIFICATION</scope>
</reference>
<evidence type="ECO:0000256" key="1">
    <source>
        <dbReference type="ARBA" id="ARBA00022999"/>
    </source>
</evidence>
<dbReference type="Proteomes" id="UP000095280">
    <property type="component" value="Unplaced"/>
</dbReference>
<accession>A0A1I8HWZ7</accession>
<dbReference type="SMART" id="SM00252">
    <property type="entry name" value="SH2"/>
    <property type="match status" value="1"/>
</dbReference>
<dbReference type="PRINTS" id="PR00401">
    <property type="entry name" value="SH2DOMAIN"/>
</dbReference>
<organism evidence="4 5">
    <name type="scientific">Macrostomum lignano</name>
    <dbReference type="NCBI Taxonomy" id="282301"/>
    <lineage>
        <taxon>Eukaryota</taxon>
        <taxon>Metazoa</taxon>
        <taxon>Spiralia</taxon>
        <taxon>Lophotrochozoa</taxon>
        <taxon>Platyhelminthes</taxon>
        <taxon>Rhabditophora</taxon>
        <taxon>Macrostomorpha</taxon>
        <taxon>Macrostomida</taxon>
        <taxon>Macrostomidae</taxon>
        <taxon>Macrostomum</taxon>
    </lineage>
</organism>
<name>A0A1I8HWZ7_9PLAT</name>
<evidence type="ECO:0000256" key="2">
    <source>
        <dbReference type="PROSITE-ProRule" id="PRU00191"/>
    </source>
</evidence>
<evidence type="ECO:0000313" key="5">
    <source>
        <dbReference type="WBParaSite" id="maker-uti_cns_0008247-snap-gene-0.6-mRNA-1"/>
    </source>
</evidence>
<dbReference type="PROSITE" id="PS50001">
    <property type="entry name" value="SH2"/>
    <property type="match status" value="1"/>
</dbReference>
<protein>
    <submittedName>
        <fullName evidence="5">SH2 domain-containing protein</fullName>
    </submittedName>
</protein>
<evidence type="ECO:0000259" key="3">
    <source>
        <dbReference type="PROSITE" id="PS50001"/>
    </source>
</evidence>
<keyword evidence="4" id="KW-1185">Reference proteome</keyword>
<dbReference type="Gene3D" id="3.30.505.10">
    <property type="entry name" value="SH2 domain"/>
    <property type="match status" value="1"/>
</dbReference>
<evidence type="ECO:0000313" key="4">
    <source>
        <dbReference type="Proteomes" id="UP000095280"/>
    </source>
</evidence>
<dbReference type="AlphaFoldDB" id="A0A1I8HWZ7"/>
<dbReference type="InterPro" id="IPR051184">
    <property type="entry name" value="Tyrosine-phos_adapter"/>
</dbReference>
<dbReference type="GO" id="GO:0016477">
    <property type="term" value="P:cell migration"/>
    <property type="evidence" value="ECO:0007669"/>
    <property type="project" value="TreeGrafter"/>
</dbReference>
<dbReference type="InterPro" id="IPR000980">
    <property type="entry name" value="SH2"/>
</dbReference>
<dbReference type="GO" id="GO:0035591">
    <property type="term" value="F:signaling adaptor activity"/>
    <property type="evidence" value="ECO:0007669"/>
    <property type="project" value="TreeGrafter"/>
</dbReference>
<keyword evidence="1 2" id="KW-0727">SH2 domain</keyword>
<feature type="domain" description="SH2" evidence="3">
    <location>
        <begin position="57"/>
        <end position="156"/>
    </location>
</feature>
<dbReference type="GO" id="GO:0007167">
    <property type="term" value="P:enzyme-linked receptor protein signaling pathway"/>
    <property type="evidence" value="ECO:0007669"/>
    <property type="project" value="TreeGrafter"/>
</dbReference>
<proteinExistence type="predicted"/>
<dbReference type="PANTHER" id="PTHR19969">
    <property type="entry name" value="SH2-SH3 ADAPTOR PROTEIN-RELATED"/>
    <property type="match status" value="1"/>
</dbReference>